<comment type="caution">
    <text evidence="1">The sequence shown here is derived from an EMBL/GenBank/DDBJ whole genome shotgun (WGS) entry which is preliminary data.</text>
</comment>
<dbReference type="EMBL" id="JBAHYK010000014">
    <property type="protein sequence ID" value="KAL0581218.1"/>
    <property type="molecule type" value="Genomic_DNA"/>
</dbReference>
<accession>A0ABR3G0A0</accession>
<evidence type="ECO:0000313" key="1">
    <source>
        <dbReference type="EMBL" id="KAL0581218.1"/>
    </source>
</evidence>
<evidence type="ECO:0008006" key="3">
    <source>
        <dbReference type="Google" id="ProtNLM"/>
    </source>
</evidence>
<proteinExistence type="predicted"/>
<organism evidence="1 2">
    <name type="scientific">Marasmius crinis-equi</name>
    <dbReference type="NCBI Taxonomy" id="585013"/>
    <lineage>
        <taxon>Eukaryota</taxon>
        <taxon>Fungi</taxon>
        <taxon>Dikarya</taxon>
        <taxon>Basidiomycota</taxon>
        <taxon>Agaricomycotina</taxon>
        <taxon>Agaricomycetes</taxon>
        <taxon>Agaricomycetidae</taxon>
        <taxon>Agaricales</taxon>
        <taxon>Marasmiineae</taxon>
        <taxon>Marasmiaceae</taxon>
        <taxon>Marasmius</taxon>
    </lineage>
</organism>
<keyword evidence="2" id="KW-1185">Reference proteome</keyword>
<protein>
    <recommendedName>
        <fullName evidence="3">F-box domain-containing protein</fullName>
    </recommendedName>
</protein>
<evidence type="ECO:0000313" key="2">
    <source>
        <dbReference type="Proteomes" id="UP001465976"/>
    </source>
</evidence>
<gene>
    <name evidence="1" type="ORF">V5O48_000806</name>
</gene>
<name>A0ABR3G0A0_9AGAR</name>
<sequence length="357" mass="40667">MSAEPVAEHYPPEGVMSDKVFGYFMRATGIGKRVVPGGILNYDYNSSNLFSGHASISLLSTVVWESFGLTFWMNHTGCAKILRAVFELEDNDSEEELTDLFQIEDVIGPCQDGRNHGKFRGVNYETVGEGIDLRPYWSRHEHVVFDYKKLVSDGKGWMITRPDVFSRFSRVVDHAKRIAPLGETQPGNDMLTSKPLDVIRVLLPYLSVASYLKLTSTCKYLRYQALTSFQPHARTLLLSEFPWAFPTRLECESIKQNKDLMDAIVSSDPKVCGPECDWLLYMYQVHKTKSMRIRRYIWSICVDMRREYEERLPGSGFYEYPEGPEGEAVGTQNRKALEGIAQQLHMFGKLGSVPGMK</sequence>
<reference evidence="1 2" key="1">
    <citation type="submission" date="2024-02" db="EMBL/GenBank/DDBJ databases">
        <title>A draft genome for the cacao thread blight pathogen Marasmius crinis-equi.</title>
        <authorList>
            <person name="Cohen S.P."/>
            <person name="Baruah I.K."/>
            <person name="Amoako-Attah I."/>
            <person name="Bukari Y."/>
            <person name="Meinhardt L.W."/>
            <person name="Bailey B.A."/>
        </authorList>
    </citation>
    <scope>NUCLEOTIDE SEQUENCE [LARGE SCALE GENOMIC DNA]</scope>
    <source>
        <strain evidence="1 2">GH-76</strain>
    </source>
</reference>
<dbReference type="Proteomes" id="UP001465976">
    <property type="component" value="Unassembled WGS sequence"/>
</dbReference>